<organism evidence="13 14">
    <name type="scientific">Mycetohabitans endofungorum</name>
    <dbReference type="NCBI Taxonomy" id="417203"/>
    <lineage>
        <taxon>Bacteria</taxon>
        <taxon>Pseudomonadati</taxon>
        <taxon>Pseudomonadota</taxon>
        <taxon>Betaproteobacteria</taxon>
        <taxon>Burkholderiales</taxon>
        <taxon>Burkholderiaceae</taxon>
        <taxon>Mycetohabitans</taxon>
    </lineage>
</organism>
<dbReference type="SUPFAM" id="SSF53092">
    <property type="entry name" value="Creatinase/prolidase N-terminal domain"/>
    <property type="match status" value="1"/>
</dbReference>
<dbReference type="Pfam" id="PF05195">
    <property type="entry name" value="AMP_N"/>
    <property type="match status" value="1"/>
</dbReference>
<dbReference type="CDD" id="cd01087">
    <property type="entry name" value="Prolidase"/>
    <property type="match status" value="1"/>
</dbReference>
<dbReference type="EC" id="3.4.11.9" evidence="4"/>
<feature type="domain" description="Aminopeptidase P N-terminal" evidence="12">
    <location>
        <begin position="78"/>
        <end position="214"/>
    </location>
</feature>
<sequence length="572" mass="62391">MSGRPGNVAAKLPAPASGPAPRAGAGRIKKVVGYYMARRFRIPATFMTQTCASPSFAVADPRLDLLRDRLGSLSGPPAGPALYRARRERVIDALRAYGGGVAIVRTAPIAVRNRDTEYPYRHDSAFFYLSGFTEPHAWLVICADASQSHTTLFCLPRDVERENWDGARYGPQHAQQAFGVDASYPVDELDARMPALLANAHTLHYARNTSPGLDEAVQRWLEASRHGGGRTSPAHQVDLSILLDEMRLIKDAHELCTMRRAASISARAHLQAMQACKPGVREYELEAQLLYAFRRHGAQAPAYGSIVAAGANACVLHYPAGNALVRDGDLVLIDAGCELDGYASDITRTFPANGRFTAAQRDLYDVVLAAQQAAIDATRAGVPFDVPHEAAVRVLAQGMLDLKLLDAAVHGTLDDVIASRAYTRFYMHRTGHWIGMDVHDCGDYREPDPDPAGRNSITACPNTARPDASCTDATCPDAPSLAIQHAGNLVRDTAERDVPRPWRRLRANMTLTIEPGLYVRAAPDVPRAYWNTGIRIEDDAIVTAHGCEPMTREVPVHADDIEAWMRDAPTRA</sequence>
<comment type="catalytic activity">
    <reaction evidence="1">
        <text>Release of any N-terminal amino acid, including proline, that is linked to proline, even from a dipeptide or tripeptide.</text>
        <dbReference type="EC" id="3.4.11.9"/>
    </reaction>
</comment>
<dbReference type="Gene3D" id="3.40.350.10">
    <property type="entry name" value="Creatinase/prolidase N-terminal domain"/>
    <property type="match status" value="1"/>
</dbReference>
<evidence type="ECO:0000256" key="6">
    <source>
        <dbReference type="ARBA" id="ARBA00022723"/>
    </source>
</evidence>
<reference evidence="13 14" key="1">
    <citation type="submission" date="2018-01" db="EMBL/GenBank/DDBJ databases">
        <title>Genomic Encyclopedia of Type Strains, Phase III (KMG-III): the genomes of soil and plant-associated and newly described type strains.</title>
        <authorList>
            <person name="Whitman W."/>
        </authorList>
    </citation>
    <scope>NUCLEOTIDE SEQUENCE [LARGE SCALE GENOMIC DNA]</scope>
    <source>
        <strain evidence="13 14">HKI456</strain>
    </source>
</reference>
<dbReference type="PANTHER" id="PTHR43226:SF4">
    <property type="entry name" value="XAA-PRO AMINOPEPTIDASE 3"/>
    <property type="match status" value="1"/>
</dbReference>
<evidence type="ECO:0000256" key="8">
    <source>
        <dbReference type="ARBA" id="ARBA00023049"/>
    </source>
</evidence>
<dbReference type="InterPro" id="IPR036005">
    <property type="entry name" value="Creatinase/aminopeptidase-like"/>
</dbReference>
<dbReference type="SMART" id="SM01011">
    <property type="entry name" value="AMP_N"/>
    <property type="match status" value="1"/>
</dbReference>
<feature type="compositionally biased region" description="Low complexity" evidence="11">
    <location>
        <begin position="13"/>
        <end position="24"/>
    </location>
</feature>
<keyword evidence="7" id="KW-0378">Hydrolase</keyword>
<evidence type="ECO:0000256" key="10">
    <source>
        <dbReference type="RuleBase" id="RU000590"/>
    </source>
</evidence>
<dbReference type="GO" id="GO:0005829">
    <property type="term" value="C:cytosol"/>
    <property type="evidence" value="ECO:0007669"/>
    <property type="project" value="TreeGrafter"/>
</dbReference>
<evidence type="ECO:0000256" key="2">
    <source>
        <dbReference type="ARBA" id="ARBA00001936"/>
    </source>
</evidence>
<keyword evidence="8" id="KW-0482">Metalloprotease</keyword>
<keyword evidence="5" id="KW-0645">Protease</keyword>
<dbReference type="InterPro" id="IPR029149">
    <property type="entry name" value="Creatin/AminoP/Spt16_N"/>
</dbReference>
<evidence type="ECO:0000313" key="14">
    <source>
        <dbReference type="Proteomes" id="UP000243096"/>
    </source>
</evidence>
<dbReference type="GO" id="GO:0006508">
    <property type="term" value="P:proteolysis"/>
    <property type="evidence" value="ECO:0007669"/>
    <property type="project" value="UniProtKB-KW"/>
</dbReference>
<evidence type="ECO:0000256" key="7">
    <source>
        <dbReference type="ARBA" id="ARBA00022801"/>
    </source>
</evidence>
<feature type="region of interest" description="Disordered" evidence="11">
    <location>
        <begin position="1"/>
        <end position="24"/>
    </location>
</feature>
<evidence type="ECO:0000256" key="5">
    <source>
        <dbReference type="ARBA" id="ARBA00022670"/>
    </source>
</evidence>
<comment type="cofactor">
    <cofactor evidence="2">
        <name>Mn(2+)</name>
        <dbReference type="ChEBI" id="CHEBI:29035"/>
    </cofactor>
</comment>
<dbReference type="SUPFAM" id="SSF55920">
    <property type="entry name" value="Creatinase/aminopeptidase"/>
    <property type="match status" value="1"/>
</dbReference>
<evidence type="ECO:0000256" key="9">
    <source>
        <dbReference type="ARBA" id="ARBA00023211"/>
    </source>
</evidence>
<gene>
    <name evidence="13" type="ORF">B0O95_103233</name>
</gene>
<evidence type="ECO:0000256" key="1">
    <source>
        <dbReference type="ARBA" id="ARBA00001424"/>
    </source>
</evidence>
<dbReference type="EMBL" id="PRDW01000003">
    <property type="protein sequence ID" value="PPB84541.1"/>
    <property type="molecule type" value="Genomic_DNA"/>
</dbReference>
<evidence type="ECO:0000259" key="12">
    <source>
        <dbReference type="SMART" id="SM01011"/>
    </source>
</evidence>
<dbReference type="Proteomes" id="UP000243096">
    <property type="component" value="Unassembled WGS sequence"/>
</dbReference>
<dbReference type="Gene3D" id="3.90.230.10">
    <property type="entry name" value="Creatinase/methionine aminopeptidase superfamily"/>
    <property type="match status" value="1"/>
</dbReference>
<accession>A0A2P5KCW4</accession>
<name>A0A2P5KCW4_9BURK</name>
<evidence type="ECO:0000256" key="3">
    <source>
        <dbReference type="ARBA" id="ARBA00008766"/>
    </source>
</evidence>
<evidence type="ECO:0000256" key="11">
    <source>
        <dbReference type="SAM" id="MobiDB-lite"/>
    </source>
</evidence>
<evidence type="ECO:0000313" key="13">
    <source>
        <dbReference type="EMBL" id="PPB84541.1"/>
    </source>
</evidence>
<dbReference type="InterPro" id="IPR007865">
    <property type="entry name" value="Aminopep_P_N"/>
</dbReference>
<comment type="similarity">
    <text evidence="3 10">Belongs to the peptidase M24B family.</text>
</comment>
<protein>
    <recommendedName>
        <fullName evidence="4">Xaa-Pro aminopeptidase</fullName>
        <ecNumber evidence="4">3.4.11.9</ecNumber>
    </recommendedName>
</protein>
<dbReference type="GO" id="GO:0030145">
    <property type="term" value="F:manganese ion binding"/>
    <property type="evidence" value="ECO:0007669"/>
    <property type="project" value="InterPro"/>
</dbReference>
<dbReference type="InterPro" id="IPR001131">
    <property type="entry name" value="Peptidase_M24B_aminopep-P_CS"/>
</dbReference>
<keyword evidence="6 10" id="KW-0479">Metal-binding</keyword>
<dbReference type="GO" id="GO:0070006">
    <property type="term" value="F:metalloaminopeptidase activity"/>
    <property type="evidence" value="ECO:0007669"/>
    <property type="project" value="InterPro"/>
</dbReference>
<keyword evidence="14" id="KW-1185">Reference proteome</keyword>
<keyword evidence="13" id="KW-0031">Aminopeptidase</keyword>
<dbReference type="InterPro" id="IPR052433">
    <property type="entry name" value="X-Pro_dipept-like"/>
</dbReference>
<dbReference type="InterPro" id="IPR000994">
    <property type="entry name" value="Pept_M24"/>
</dbReference>
<comment type="caution">
    <text evidence="13">The sequence shown here is derived from an EMBL/GenBank/DDBJ whole genome shotgun (WGS) entry which is preliminary data.</text>
</comment>
<keyword evidence="9" id="KW-0464">Manganese</keyword>
<dbReference type="AlphaFoldDB" id="A0A2P5KCW4"/>
<proteinExistence type="inferred from homology"/>
<evidence type="ECO:0000256" key="4">
    <source>
        <dbReference type="ARBA" id="ARBA00012574"/>
    </source>
</evidence>
<dbReference type="PANTHER" id="PTHR43226">
    <property type="entry name" value="XAA-PRO AMINOPEPTIDASE 3"/>
    <property type="match status" value="1"/>
</dbReference>
<dbReference type="PROSITE" id="PS00491">
    <property type="entry name" value="PROLINE_PEPTIDASE"/>
    <property type="match status" value="1"/>
</dbReference>
<dbReference type="Pfam" id="PF00557">
    <property type="entry name" value="Peptidase_M24"/>
    <property type="match status" value="1"/>
</dbReference>